<keyword evidence="5" id="KW-1133">Transmembrane helix</keyword>
<dbReference type="InterPro" id="IPR013105">
    <property type="entry name" value="TPR_2"/>
</dbReference>
<evidence type="ECO:0000256" key="4">
    <source>
        <dbReference type="PROSITE-ProRule" id="PRU00339"/>
    </source>
</evidence>
<dbReference type="AlphaFoldDB" id="A0A0L6JK90"/>
<dbReference type="PROSITE" id="PS50076">
    <property type="entry name" value="DNAJ_2"/>
    <property type="match status" value="1"/>
</dbReference>
<keyword evidence="5" id="KW-0472">Membrane</keyword>
<dbReference type="RefSeq" id="WP_036943746.1">
    <property type="nucleotide sequence ID" value="NZ_JQKC01000023.1"/>
</dbReference>
<gene>
    <name evidence="7" type="ORF">Bccel_1442</name>
</gene>
<dbReference type="STRING" id="398512.Bccel_1442"/>
<dbReference type="SUPFAM" id="SSF46565">
    <property type="entry name" value="Chaperone J-domain"/>
    <property type="match status" value="1"/>
</dbReference>
<protein>
    <submittedName>
        <fullName evidence="7">Heat shock protein DnaJ domain protein</fullName>
    </submittedName>
</protein>
<dbReference type="EMBL" id="LGTC01000001">
    <property type="protein sequence ID" value="KNY26180.1"/>
    <property type="molecule type" value="Genomic_DNA"/>
</dbReference>
<keyword evidence="3 4" id="KW-0802">TPR repeat</keyword>
<evidence type="ECO:0000259" key="6">
    <source>
        <dbReference type="PROSITE" id="PS50076"/>
    </source>
</evidence>
<dbReference type="Gene3D" id="1.10.287.110">
    <property type="entry name" value="DnaJ domain"/>
    <property type="match status" value="1"/>
</dbReference>
<keyword evidence="7" id="KW-0346">Stress response</keyword>
<organism evidence="7 8">
    <name type="scientific">Pseudobacteroides cellulosolvens ATCC 35603 = DSM 2933</name>
    <dbReference type="NCBI Taxonomy" id="398512"/>
    <lineage>
        <taxon>Bacteria</taxon>
        <taxon>Bacillati</taxon>
        <taxon>Bacillota</taxon>
        <taxon>Clostridia</taxon>
        <taxon>Eubacteriales</taxon>
        <taxon>Oscillospiraceae</taxon>
        <taxon>Pseudobacteroides</taxon>
    </lineage>
</organism>
<evidence type="ECO:0000313" key="7">
    <source>
        <dbReference type="EMBL" id="KNY26180.1"/>
    </source>
</evidence>
<dbReference type="GO" id="GO:0006260">
    <property type="term" value="P:DNA replication"/>
    <property type="evidence" value="ECO:0007669"/>
    <property type="project" value="UniProtKB-KW"/>
</dbReference>
<dbReference type="Pfam" id="PF00226">
    <property type="entry name" value="DnaJ"/>
    <property type="match status" value="1"/>
</dbReference>
<comment type="caution">
    <text evidence="7">The sequence shown here is derived from an EMBL/GenBank/DDBJ whole genome shotgun (WGS) entry which is preliminary data.</text>
</comment>
<dbReference type="SMART" id="SM00028">
    <property type="entry name" value="TPR"/>
    <property type="match status" value="1"/>
</dbReference>
<sequence>MDYWNILGIDPTENISEIKKAYAQKLKVYHPEDDAEGYQKLREAYDYAIRYAREMSEKQFPPLSIDPITDDNTDLNEEFMAKVETLYNDFFSRIVPSNWEALLNSNVMWNINSRNTLKYKMLDFFTDHHHLPQKVWKLLDSHFNWSDEHKSDSHFSYYSHEILPYIIGQINKVKPLRYSFFKQVEGLDYDEFLDARENALNAYSSQNFSDAYMYIQQAKKLYQDDPDLLRLEGMLYLRNKEFEKAIDAFNKLLAIDPDDTDGICYRATAFYETKQRKSFLEDYNRLYSKKPWHDEILFFMAKNHFKLGNLEKAKYMAIKAQKNNFLRNEARALVSHINAKMRLDINRDLELHPDNLRLKTKLNNIDKEVLKGYYLDFGIVGKGLKLYLTLIVWTVIGAITIGINIWIVILIYYLMKYLRRNAKSYS</sequence>
<dbReference type="eggNOG" id="COG0457">
    <property type="taxonomic scope" value="Bacteria"/>
</dbReference>
<dbReference type="Proteomes" id="UP000036923">
    <property type="component" value="Unassembled WGS sequence"/>
</dbReference>
<dbReference type="CDD" id="cd06257">
    <property type="entry name" value="DnaJ"/>
    <property type="match status" value="1"/>
</dbReference>
<keyword evidence="8" id="KW-1185">Reference proteome</keyword>
<evidence type="ECO:0000256" key="2">
    <source>
        <dbReference type="ARBA" id="ARBA00022737"/>
    </source>
</evidence>
<dbReference type="InterPro" id="IPR019734">
    <property type="entry name" value="TPR_rpt"/>
</dbReference>
<dbReference type="InterPro" id="IPR001623">
    <property type="entry name" value="DnaJ_domain"/>
</dbReference>
<evidence type="ECO:0000313" key="8">
    <source>
        <dbReference type="Proteomes" id="UP000036923"/>
    </source>
</evidence>
<dbReference type="PROSITE" id="PS50005">
    <property type="entry name" value="TPR"/>
    <property type="match status" value="1"/>
</dbReference>
<dbReference type="OrthoDB" id="9816462at2"/>
<evidence type="ECO:0000256" key="3">
    <source>
        <dbReference type="ARBA" id="ARBA00022803"/>
    </source>
</evidence>
<dbReference type="InterPro" id="IPR011990">
    <property type="entry name" value="TPR-like_helical_dom_sf"/>
</dbReference>
<dbReference type="SUPFAM" id="SSF48452">
    <property type="entry name" value="TPR-like"/>
    <property type="match status" value="1"/>
</dbReference>
<keyword evidence="5" id="KW-0812">Transmembrane</keyword>
<evidence type="ECO:0000256" key="1">
    <source>
        <dbReference type="ARBA" id="ARBA00022705"/>
    </source>
</evidence>
<keyword evidence="1" id="KW-0235">DNA replication</keyword>
<proteinExistence type="predicted"/>
<dbReference type="InterPro" id="IPR036869">
    <property type="entry name" value="J_dom_sf"/>
</dbReference>
<evidence type="ECO:0000256" key="5">
    <source>
        <dbReference type="SAM" id="Phobius"/>
    </source>
</evidence>
<feature type="transmembrane region" description="Helical" evidence="5">
    <location>
        <begin position="386"/>
        <end position="414"/>
    </location>
</feature>
<accession>A0A0L6JK90</accession>
<dbReference type="Gene3D" id="1.25.40.10">
    <property type="entry name" value="Tetratricopeptide repeat domain"/>
    <property type="match status" value="1"/>
</dbReference>
<feature type="repeat" description="TPR" evidence="4">
    <location>
        <begin position="226"/>
        <end position="259"/>
    </location>
</feature>
<keyword evidence="2" id="KW-0677">Repeat</keyword>
<dbReference type="SMART" id="SM00271">
    <property type="entry name" value="DnaJ"/>
    <property type="match status" value="1"/>
</dbReference>
<dbReference type="Pfam" id="PF07719">
    <property type="entry name" value="TPR_2"/>
    <property type="match status" value="1"/>
</dbReference>
<feature type="domain" description="J" evidence="6">
    <location>
        <begin position="2"/>
        <end position="64"/>
    </location>
</feature>
<dbReference type="eggNOG" id="COG2214">
    <property type="taxonomic scope" value="Bacteria"/>
</dbReference>
<reference evidence="8" key="1">
    <citation type="submission" date="2015-07" db="EMBL/GenBank/DDBJ databases">
        <title>Near-Complete Genome Sequence of the Cellulolytic Bacterium Bacteroides (Pseudobacteroides) cellulosolvens ATCC 35603.</title>
        <authorList>
            <person name="Dassa B."/>
            <person name="Utturkar S.M."/>
            <person name="Klingeman D.M."/>
            <person name="Hurt R.A."/>
            <person name="Keller M."/>
            <person name="Xu J."/>
            <person name="Reddy Y.H.K."/>
            <person name="Borovok I."/>
            <person name="Grinberg I.R."/>
            <person name="Lamed R."/>
            <person name="Zhivin O."/>
            <person name="Bayer E.A."/>
            <person name="Brown S.D."/>
        </authorList>
    </citation>
    <scope>NUCLEOTIDE SEQUENCE [LARGE SCALE GENOMIC DNA]</scope>
    <source>
        <strain evidence="8">DSM 2933</strain>
    </source>
</reference>
<name>A0A0L6JK90_9FIRM</name>